<dbReference type="PANTHER" id="PTHR11932">
    <property type="entry name" value="CULLIN"/>
    <property type="match status" value="1"/>
</dbReference>
<evidence type="ECO:0000256" key="1">
    <source>
        <dbReference type="ARBA" id="ARBA00022499"/>
    </source>
</evidence>
<dbReference type="SMART" id="SM00884">
    <property type="entry name" value="Cullin_Nedd8"/>
    <property type="match status" value="1"/>
</dbReference>
<dbReference type="InterPro" id="IPR036317">
    <property type="entry name" value="Cullin_homology_sf"/>
</dbReference>
<accession>A0A8S9KJU2</accession>
<keyword evidence="1" id="KW-1017">Isopeptide bond</keyword>
<evidence type="ECO:0000313" key="5">
    <source>
        <dbReference type="EMBL" id="KAF2594272.1"/>
    </source>
</evidence>
<dbReference type="AlphaFoldDB" id="A0A8S9KJU2"/>
<dbReference type="EMBL" id="QGKY02000164">
    <property type="protein sequence ID" value="KAF2594272.1"/>
    <property type="molecule type" value="Genomic_DNA"/>
</dbReference>
<reference evidence="5" key="1">
    <citation type="submission" date="2019-12" db="EMBL/GenBank/DDBJ databases">
        <title>Genome sequencing and annotation of Brassica cretica.</title>
        <authorList>
            <person name="Studholme D.J."/>
            <person name="Sarris P.F."/>
        </authorList>
    </citation>
    <scope>NUCLEOTIDE SEQUENCE</scope>
    <source>
        <strain evidence="5">PFS-102/07</strain>
        <tissue evidence="5">Leaf</tissue>
    </source>
</reference>
<dbReference type="InterPro" id="IPR016158">
    <property type="entry name" value="Cullin_homology"/>
</dbReference>
<dbReference type="Pfam" id="PF10557">
    <property type="entry name" value="Cullin_Nedd8"/>
    <property type="match status" value="1"/>
</dbReference>
<evidence type="ECO:0000256" key="2">
    <source>
        <dbReference type="ARBA" id="ARBA00022843"/>
    </source>
</evidence>
<feature type="domain" description="Cullin family profile" evidence="4">
    <location>
        <begin position="1"/>
        <end position="39"/>
    </location>
</feature>
<dbReference type="InterPro" id="IPR036390">
    <property type="entry name" value="WH_DNA-bd_sf"/>
</dbReference>
<dbReference type="PROSITE" id="PS50069">
    <property type="entry name" value="CULLIN_2"/>
    <property type="match status" value="1"/>
</dbReference>
<dbReference type="InterPro" id="IPR045093">
    <property type="entry name" value="Cullin"/>
</dbReference>
<dbReference type="Gene3D" id="1.10.10.10">
    <property type="entry name" value="Winged helix-like DNA-binding domain superfamily/Winged helix DNA-binding domain"/>
    <property type="match status" value="1"/>
</dbReference>
<dbReference type="InterPro" id="IPR019559">
    <property type="entry name" value="Cullin_neddylation_domain"/>
</dbReference>
<dbReference type="SUPFAM" id="SSF75632">
    <property type="entry name" value="Cullin homology domain"/>
    <property type="match status" value="1"/>
</dbReference>
<proteinExistence type="inferred from homology"/>
<evidence type="ECO:0000256" key="3">
    <source>
        <dbReference type="PROSITE-ProRule" id="PRU00330"/>
    </source>
</evidence>
<dbReference type="SUPFAM" id="SSF46785">
    <property type="entry name" value="Winged helix' DNA-binding domain"/>
    <property type="match status" value="1"/>
</dbReference>
<dbReference type="InterPro" id="IPR036388">
    <property type="entry name" value="WH-like_DNA-bd_sf"/>
</dbReference>
<comment type="caution">
    <text evidence="5">The sequence shown here is derived from an EMBL/GenBank/DDBJ whole genome shotgun (WGS) entry which is preliminary data.</text>
</comment>
<comment type="similarity">
    <text evidence="3">Belongs to the cullin family.</text>
</comment>
<dbReference type="Gene3D" id="4.10.1030.10">
    <property type="entry name" value="Ring Box Chain A, domain 5"/>
    <property type="match status" value="1"/>
</dbReference>
<sequence>MTVTFLTTGIWPSYKMFGINLPSEMVKCVEVFKEFYEKKTKDPATETVSRTDVSEFNSKFTASMCRIKIPLRHVDDRKKFIENVDKDCRYAIDAAIVKIRKGKKALGHQQLVSDCAGKLSQMFKPDIKTIKICIEDLITRDYLERDMENPNMFSVGVCICTKDMEKEIGPRLEFIHKKRPQSTIAIWYPHYKKTAAYRGKNRRYVVGITLFRRHTDETSPRKFIFPRKSLGNFRRNSEEMNFRGNSEVHQFVGKVLGIYRGITSSGYFDGLSDGPILGSSD</sequence>
<evidence type="ECO:0000259" key="4">
    <source>
        <dbReference type="PROSITE" id="PS50069"/>
    </source>
</evidence>
<keyword evidence="2" id="KW-0832">Ubl conjugation</keyword>
<dbReference type="FunFam" id="1.10.10.10:FF:000014">
    <property type="entry name" value="Cullin 1"/>
    <property type="match status" value="1"/>
</dbReference>
<protein>
    <recommendedName>
        <fullName evidence="4">Cullin family profile domain-containing protein</fullName>
    </recommendedName>
</protein>
<name>A0A8S9KJU2_BRACR</name>
<organism evidence="5">
    <name type="scientific">Brassica cretica</name>
    <name type="common">Mustard</name>
    <dbReference type="NCBI Taxonomy" id="69181"/>
    <lineage>
        <taxon>Eukaryota</taxon>
        <taxon>Viridiplantae</taxon>
        <taxon>Streptophyta</taxon>
        <taxon>Embryophyta</taxon>
        <taxon>Tracheophyta</taxon>
        <taxon>Spermatophyta</taxon>
        <taxon>Magnoliopsida</taxon>
        <taxon>eudicotyledons</taxon>
        <taxon>Gunneridae</taxon>
        <taxon>Pentapetalae</taxon>
        <taxon>rosids</taxon>
        <taxon>malvids</taxon>
        <taxon>Brassicales</taxon>
        <taxon>Brassicaceae</taxon>
        <taxon>Brassiceae</taxon>
        <taxon>Brassica</taxon>
    </lineage>
</organism>
<gene>
    <name evidence="5" type="ORF">F2Q70_00042502</name>
</gene>